<protein>
    <recommendedName>
        <fullName evidence="3">Peptidase inhibitor I78 family protein</fullName>
    </recommendedName>
</protein>
<gene>
    <name evidence="1" type="ORF">GGQ88_001741</name>
</gene>
<dbReference type="InterPro" id="IPR021719">
    <property type="entry name" value="Prot_inh_I78"/>
</dbReference>
<dbReference type="Gene3D" id="3.30.10.10">
    <property type="entry name" value="Trypsin Inhibitor V, subunit A"/>
    <property type="match status" value="1"/>
</dbReference>
<evidence type="ECO:0000313" key="2">
    <source>
        <dbReference type="Proteomes" id="UP000562395"/>
    </source>
</evidence>
<keyword evidence="2" id="KW-1185">Reference proteome</keyword>
<dbReference type="RefSeq" id="WP_183612737.1">
    <property type="nucleotide sequence ID" value="NZ_JACICY010000003.1"/>
</dbReference>
<organism evidence="1 2">
    <name type="scientific">Novosphingobium hassiacum</name>
    <dbReference type="NCBI Taxonomy" id="173676"/>
    <lineage>
        <taxon>Bacteria</taxon>
        <taxon>Pseudomonadati</taxon>
        <taxon>Pseudomonadota</taxon>
        <taxon>Alphaproteobacteria</taxon>
        <taxon>Sphingomonadales</taxon>
        <taxon>Sphingomonadaceae</taxon>
        <taxon>Novosphingobium</taxon>
    </lineage>
</organism>
<dbReference type="AlphaFoldDB" id="A0A7W5ZZE4"/>
<evidence type="ECO:0008006" key="3">
    <source>
        <dbReference type="Google" id="ProtNLM"/>
    </source>
</evidence>
<dbReference type="Pfam" id="PF11720">
    <property type="entry name" value="Inhibitor_I78"/>
    <property type="match status" value="1"/>
</dbReference>
<sequence>MILLHSGDIHSNEGRAVFNSSMGLVMLYMAFAQQSASAPTAALGRSPTVPAIVQQPAARVIGDDACGLDPAHRYIGGTASLTTREAVAKAAGHTRIRWIKPGEIVTQDYRSDRLNVIIDNAGKILTMRCG</sequence>
<dbReference type="Proteomes" id="UP000562395">
    <property type="component" value="Unassembled WGS sequence"/>
</dbReference>
<evidence type="ECO:0000313" key="1">
    <source>
        <dbReference type="EMBL" id="MBB3860475.1"/>
    </source>
</evidence>
<dbReference type="EMBL" id="JACICY010000003">
    <property type="protein sequence ID" value="MBB3860475.1"/>
    <property type="molecule type" value="Genomic_DNA"/>
</dbReference>
<comment type="caution">
    <text evidence="1">The sequence shown here is derived from an EMBL/GenBank/DDBJ whole genome shotgun (WGS) entry which is preliminary data.</text>
</comment>
<reference evidence="1 2" key="1">
    <citation type="submission" date="2020-08" db="EMBL/GenBank/DDBJ databases">
        <title>Genomic Encyclopedia of Type Strains, Phase IV (KMG-IV): sequencing the most valuable type-strain genomes for metagenomic binning, comparative biology and taxonomic classification.</title>
        <authorList>
            <person name="Goeker M."/>
        </authorList>
    </citation>
    <scope>NUCLEOTIDE SEQUENCE [LARGE SCALE GENOMIC DNA]</scope>
    <source>
        <strain evidence="1 2">DSM 14552</strain>
    </source>
</reference>
<accession>A0A7W5ZZE4</accession>
<name>A0A7W5ZZE4_9SPHN</name>
<proteinExistence type="predicted"/>